<keyword evidence="4" id="KW-1185">Reference proteome</keyword>
<dbReference type="SUPFAM" id="SSF55874">
    <property type="entry name" value="ATPase domain of HSP90 chaperone/DNA topoisomerase II/histidine kinase"/>
    <property type="match status" value="1"/>
</dbReference>
<dbReference type="InterPro" id="IPR036890">
    <property type="entry name" value="HATPase_C_sf"/>
</dbReference>
<dbReference type="OrthoDB" id="1634477at2"/>
<dbReference type="Gene3D" id="1.10.287.130">
    <property type="match status" value="1"/>
</dbReference>
<organism evidence="3 4">
    <name type="scientific">Clostridium cavendishii DSM 21758</name>
    <dbReference type="NCBI Taxonomy" id="1121302"/>
    <lineage>
        <taxon>Bacteria</taxon>
        <taxon>Bacillati</taxon>
        <taxon>Bacillota</taxon>
        <taxon>Clostridia</taxon>
        <taxon>Eubacteriales</taxon>
        <taxon>Clostridiaceae</taxon>
        <taxon>Clostridium</taxon>
    </lineage>
</organism>
<feature type="transmembrane region" description="Helical" evidence="1">
    <location>
        <begin position="89"/>
        <end position="107"/>
    </location>
</feature>
<keyword evidence="1" id="KW-0472">Membrane</keyword>
<dbReference type="AlphaFoldDB" id="A0A1M6MJ49"/>
<keyword evidence="1" id="KW-0812">Transmembrane</keyword>
<dbReference type="PANTHER" id="PTHR40448">
    <property type="entry name" value="TWO-COMPONENT SENSOR HISTIDINE KINASE"/>
    <property type="match status" value="1"/>
</dbReference>
<feature type="transmembrane region" description="Helical" evidence="1">
    <location>
        <begin position="182"/>
        <end position="206"/>
    </location>
</feature>
<evidence type="ECO:0000313" key="4">
    <source>
        <dbReference type="Proteomes" id="UP000184310"/>
    </source>
</evidence>
<dbReference type="PANTHER" id="PTHR40448:SF1">
    <property type="entry name" value="TWO-COMPONENT SENSOR HISTIDINE KINASE"/>
    <property type="match status" value="1"/>
</dbReference>
<name>A0A1M6MJ49_9CLOT</name>
<feature type="transmembrane region" description="Helical" evidence="1">
    <location>
        <begin position="6"/>
        <end position="27"/>
    </location>
</feature>
<proteinExistence type="predicted"/>
<reference evidence="3 4" key="1">
    <citation type="submission" date="2016-11" db="EMBL/GenBank/DDBJ databases">
        <authorList>
            <person name="Jaros S."/>
            <person name="Januszkiewicz K."/>
            <person name="Wedrychowicz H."/>
        </authorList>
    </citation>
    <scope>NUCLEOTIDE SEQUENCE [LARGE SCALE GENOMIC DNA]</scope>
    <source>
        <strain evidence="3 4">DSM 21758</strain>
    </source>
</reference>
<dbReference type="EMBL" id="FQZB01000011">
    <property type="protein sequence ID" value="SHJ83502.1"/>
    <property type="molecule type" value="Genomic_DNA"/>
</dbReference>
<accession>A0A1M6MJ49</accession>
<evidence type="ECO:0000259" key="2">
    <source>
        <dbReference type="Pfam" id="PF14501"/>
    </source>
</evidence>
<dbReference type="InterPro" id="IPR032834">
    <property type="entry name" value="NatK-like_C"/>
</dbReference>
<dbReference type="CDD" id="cd16935">
    <property type="entry name" value="HATPase_AgrC-ComD-like"/>
    <property type="match status" value="1"/>
</dbReference>
<feature type="transmembrane region" description="Helical" evidence="1">
    <location>
        <begin position="156"/>
        <end position="176"/>
    </location>
</feature>
<dbReference type="Pfam" id="PF14501">
    <property type="entry name" value="HATPase_c_5"/>
    <property type="match status" value="1"/>
</dbReference>
<evidence type="ECO:0000256" key="1">
    <source>
        <dbReference type="SAM" id="Phobius"/>
    </source>
</evidence>
<feature type="transmembrane region" description="Helical" evidence="1">
    <location>
        <begin position="119"/>
        <end position="136"/>
    </location>
</feature>
<dbReference type="Proteomes" id="UP000184310">
    <property type="component" value="Unassembled WGS sequence"/>
</dbReference>
<sequence>MENLLRICFYSLTSLAFILIGINIYKITDCFVDIKENKIIRVIAFLAFPIVAMVVIYVGDVENVIYALIGYIAVMLICYKGSIIKRISVVMVLYPIIVSFNFIVNNIKFLTQGCFTSRINYMIVSYISVLFWYLMYRFMKDKILYAKEYINDSVWILIDIICAAPLISIVATIILSEYNEQYKAYIISLVCIISNIGIISIINYIIKSVKISFENQNYKLQYDYYKSLEEKQLEVRKIYHDMNNHLQVVANYINSNDIDKAKMYFQDLTTKTSFYRNKVFCKNSIVNAVLNNKYDVAVQNEIDCKINISIKDLLSIDDMDLCTIFANSFDNAIEASLKIENIKNRKITVKARIDKGYFSYSIINNKLGDILKLNGNILSSKNDKKCHGFGLKNIKGIVDKYDGTFNVSYTEHEFTLIIIIKL</sequence>
<feature type="transmembrane region" description="Helical" evidence="1">
    <location>
        <begin position="64"/>
        <end position="82"/>
    </location>
</feature>
<evidence type="ECO:0000313" key="3">
    <source>
        <dbReference type="EMBL" id="SHJ83502.1"/>
    </source>
</evidence>
<dbReference type="GO" id="GO:0042802">
    <property type="term" value="F:identical protein binding"/>
    <property type="evidence" value="ECO:0007669"/>
    <property type="project" value="TreeGrafter"/>
</dbReference>
<keyword evidence="1" id="KW-1133">Transmembrane helix</keyword>
<dbReference type="STRING" id="1121302.SAMN02745163_02658"/>
<feature type="transmembrane region" description="Helical" evidence="1">
    <location>
        <begin position="39"/>
        <end position="58"/>
    </location>
</feature>
<gene>
    <name evidence="3" type="ORF">SAMN02745163_02658</name>
</gene>
<dbReference type="RefSeq" id="WP_072988432.1">
    <property type="nucleotide sequence ID" value="NZ_FQZB01000011.1"/>
</dbReference>
<protein>
    <submittedName>
        <fullName evidence="3">GHKL domain-containing protein</fullName>
    </submittedName>
</protein>
<dbReference type="Gene3D" id="3.30.565.10">
    <property type="entry name" value="Histidine kinase-like ATPase, C-terminal domain"/>
    <property type="match status" value="1"/>
</dbReference>
<feature type="domain" description="Sensor histidine kinase NatK-like C-terminal" evidence="2">
    <location>
        <begin position="319"/>
        <end position="420"/>
    </location>
</feature>